<dbReference type="EC" id="1.16.1.9" evidence="3"/>
<keyword evidence="11 15" id="KW-0472">Membrane</keyword>
<dbReference type="SUPFAM" id="SSF63380">
    <property type="entry name" value="Riboflavin synthase domain-like"/>
    <property type="match status" value="1"/>
</dbReference>
<dbReference type="InterPro" id="IPR013112">
    <property type="entry name" value="FAD-bd_8"/>
</dbReference>
<feature type="transmembrane region" description="Helical" evidence="15">
    <location>
        <begin position="286"/>
        <end position="308"/>
    </location>
</feature>
<dbReference type="Gene3D" id="3.40.50.80">
    <property type="entry name" value="Nucleotide-binding domain of ferredoxin-NADP reductase (FNR) module"/>
    <property type="match status" value="1"/>
</dbReference>
<dbReference type="PANTHER" id="PTHR32361:SF9">
    <property type="entry name" value="FERRIC REDUCTASE TRANSMEMBRANE COMPONENT 3-RELATED"/>
    <property type="match status" value="1"/>
</dbReference>
<protein>
    <recommendedName>
        <fullName evidence="3">ferric-chelate reductase (NADPH)</fullName>
        <ecNumber evidence="3">1.16.1.9</ecNumber>
    </recommendedName>
</protein>
<keyword evidence="18" id="KW-1185">Reference proteome</keyword>
<dbReference type="Proteomes" id="UP000812966">
    <property type="component" value="Unassembled WGS sequence"/>
</dbReference>
<evidence type="ECO:0000256" key="4">
    <source>
        <dbReference type="ARBA" id="ARBA00022448"/>
    </source>
</evidence>
<keyword evidence="5" id="KW-1003">Cell membrane</keyword>
<dbReference type="Pfam" id="PF08030">
    <property type="entry name" value="NAD_binding_6"/>
    <property type="match status" value="1"/>
</dbReference>
<dbReference type="GO" id="GO:0006826">
    <property type="term" value="P:iron ion transport"/>
    <property type="evidence" value="ECO:0007669"/>
    <property type="project" value="TreeGrafter"/>
</dbReference>
<feature type="transmembrane region" description="Helical" evidence="15">
    <location>
        <begin position="103"/>
        <end position="123"/>
    </location>
</feature>
<dbReference type="GO" id="GO:0052851">
    <property type="term" value="F:ferric-chelate reductase (NADPH) activity"/>
    <property type="evidence" value="ECO:0007669"/>
    <property type="project" value="UniProtKB-EC"/>
</dbReference>
<evidence type="ECO:0000256" key="6">
    <source>
        <dbReference type="ARBA" id="ARBA00022692"/>
    </source>
</evidence>
<dbReference type="PROSITE" id="PS51384">
    <property type="entry name" value="FAD_FR"/>
    <property type="match status" value="1"/>
</dbReference>
<evidence type="ECO:0000313" key="18">
    <source>
        <dbReference type="Proteomes" id="UP000812966"/>
    </source>
</evidence>
<evidence type="ECO:0000256" key="3">
    <source>
        <dbReference type="ARBA" id="ARBA00012668"/>
    </source>
</evidence>
<evidence type="ECO:0000256" key="12">
    <source>
        <dbReference type="ARBA" id="ARBA00023180"/>
    </source>
</evidence>
<evidence type="ECO:0000256" key="7">
    <source>
        <dbReference type="ARBA" id="ARBA00022982"/>
    </source>
</evidence>
<dbReference type="OrthoDB" id="4494341at2759"/>
<evidence type="ECO:0000256" key="11">
    <source>
        <dbReference type="ARBA" id="ARBA00023136"/>
    </source>
</evidence>
<comment type="subcellular location">
    <subcellularLocation>
        <location evidence="1">Cell membrane</location>
        <topology evidence="1">Multi-pass membrane protein</topology>
    </subcellularLocation>
</comment>
<comment type="caution">
    <text evidence="17">The sequence shown here is derived from an EMBL/GenBank/DDBJ whole genome shotgun (WGS) entry which is preliminary data.</text>
</comment>
<dbReference type="GO" id="GO:0015677">
    <property type="term" value="P:copper ion import"/>
    <property type="evidence" value="ECO:0007669"/>
    <property type="project" value="TreeGrafter"/>
</dbReference>
<evidence type="ECO:0000259" key="16">
    <source>
        <dbReference type="PROSITE" id="PS51384"/>
    </source>
</evidence>
<dbReference type="GO" id="GO:0006879">
    <property type="term" value="P:intracellular iron ion homeostasis"/>
    <property type="evidence" value="ECO:0007669"/>
    <property type="project" value="TreeGrafter"/>
</dbReference>
<evidence type="ECO:0000256" key="14">
    <source>
        <dbReference type="SAM" id="MobiDB-lite"/>
    </source>
</evidence>
<keyword evidence="6 15" id="KW-0812">Transmembrane</keyword>
<gene>
    <name evidence="17" type="ORF">FFLO_02057</name>
</gene>
<evidence type="ECO:0000256" key="15">
    <source>
        <dbReference type="SAM" id="Phobius"/>
    </source>
</evidence>
<keyword evidence="10" id="KW-0406">Ion transport</keyword>
<reference evidence="17" key="1">
    <citation type="submission" date="2020-04" db="EMBL/GenBank/DDBJ databases">
        <title>Analysis of mating type loci in Filobasidium floriforme.</title>
        <authorList>
            <person name="Nowrousian M."/>
        </authorList>
    </citation>
    <scope>NUCLEOTIDE SEQUENCE</scope>
    <source>
        <strain evidence="17">CBS 6242</strain>
    </source>
</reference>
<name>A0A8K0JNE4_9TREE</name>
<comment type="catalytic activity">
    <reaction evidence="13">
        <text>2 a Fe(II)-siderophore + NADP(+) + H(+) = 2 a Fe(III)-siderophore + NADPH</text>
        <dbReference type="Rhea" id="RHEA:28795"/>
        <dbReference type="Rhea" id="RHEA-COMP:11342"/>
        <dbReference type="Rhea" id="RHEA-COMP:11344"/>
        <dbReference type="ChEBI" id="CHEBI:15378"/>
        <dbReference type="ChEBI" id="CHEBI:29033"/>
        <dbReference type="ChEBI" id="CHEBI:29034"/>
        <dbReference type="ChEBI" id="CHEBI:57783"/>
        <dbReference type="ChEBI" id="CHEBI:58349"/>
        <dbReference type="EC" id="1.16.1.9"/>
    </reaction>
</comment>
<comment type="similarity">
    <text evidence="2">Belongs to the ferric reductase (FRE) family.</text>
</comment>
<evidence type="ECO:0000256" key="8">
    <source>
        <dbReference type="ARBA" id="ARBA00022989"/>
    </source>
</evidence>
<feature type="domain" description="FAD-binding FR-type" evidence="16">
    <location>
        <begin position="350"/>
        <end position="478"/>
    </location>
</feature>
<dbReference type="Pfam" id="PF08022">
    <property type="entry name" value="FAD_binding_8"/>
    <property type="match status" value="1"/>
</dbReference>
<feature type="region of interest" description="Disordered" evidence="14">
    <location>
        <begin position="590"/>
        <end position="610"/>
    </location>
</feature>
<dbReference type="GO" id="GO:0005886">
    <property type="term" value="C:plasma membrane"/>
    <property type="evidence" value="ECO:0007669"/>
    <property type="project" value="UniProtKB-SubCell"/>
</dbReference>
<dbReference type="InterPro" id="IPR039261">
    <property type="entry name" value="FNR_nucleotide-bd"/>
</dbReference>
<dbReference type="SUPFAM" id="SSF52343">
    <property type="entry name" value="Ferredoxin reductase-like, C-terminal NADP-linked domain"/>
    <property type="match status" value="1"/>
</dbReference>
<dbReference type="InterPro" id="IPR013121">
    <property type="entry name" value="Fe_red_NAD-bd_6"/>
</dbReference>
<dbReference type="Pfam" id="PF01794">
    <property type="entry name" value="Ferric_reduct"/>
    <property type="match status" value="1"/>
</dbReference>
<dbReference type="PANTHER" id="PTHR32361">
    <property type="entry name" value="FERRIC/CUPRIC REDUCTASE TRANSMEMBRANE COMPONENT"/>
    <property type="match status" value="1"/>
</dbReference>
<keyword evidence="4" id="KW-0813">Transport</keyword>
<dbReference type="EMBL" id="JABELV010000031">
    <property type="protein sequence ID" value="KAG7562478.1"/>
    <property type="molecule type" value="Genomic_DNA"/>
</dbReference>
<evidence type="ECO:0000256" key="13">
    <source>
        <dbReference type="ARBA" id="ARBA00048483"/>
    </source>
</evidence>
<dbReference type="CDD" id="cd06186">
    <property type="entry name" value="NOX_Duox_like_FAD_NADP"/>
    <property type="match status" value="1"/>
</dbReference>
<sequence>MRRRVERAIQTGLHINLGCIATLLVSGLVFVLGTHYIPYSYPYPLSGTHTMDSGAVHLLAALASNATNAAANGTAAATAGHKAGGKKPKKHYYFMARNSWETIAGVIIALAIINVFTRGYAYWRRRRHANQSAAMLLDKQEGLAMVDGNLKAARIPQAGASVLQNLGMCTTLPWWLGGATLGEAFWNIGYCAALGVFAFHQTKPDVPGGWGNQAGHMAYSQIPLIIGLAGKNNVISFLTGIGYEKLNYLHRTAGRANLFLSWIHVLGRGLKGYKGGFAHELKEENYLRWGIVAIVFYTVLTFGSFRALRNRAYELFLLSHIVMVIFYLVGCWLHWAKFSYWVYPGLVIWGFDRLVRVLRLVVLNKMWMFPSRRVSEGLADTKVEVLGSDVLRVTVQRGGLSWRAGQHAFLIMPTISKIPFEAHPFTISNISGVECPEGQATFIIRARDGFTKRLMARAGGEARIPAYIEGPYGHGCSLDHYEQVMLVCGGSGISFGTSNLIAIIDAARRGESAVRRVKLVWMMRSQRHWQWVQNMIMPMLVGLPESICVELDFYVTAMAVEPNPTVEEAHEAAVQPMLTTEETDEAAVVPEASYETSSGVHSGRSSVTDMEEKLGVEKEKYRPESSLESNAVTWHSGRADLRVVLSDMVDVATGPVSVNVCGPRTLQAAASQAVKTVATPTEVLKGQQRISYYAETFGW</sequence>
<keyword evidence="9" id="KW-0560">Oxidoreductase</keyword>
<feature type="transmembrane region" description="Helical" evidence="15">
    <location>
        <begin position="12"/>
        <end position="37"/>
    </location>
</feature>
<organism evidence="17 18">
    <name type="scientific">Filobasidium floriforme</name>
    <dbReference type="NCBI Taxonomy" id="5210"/>
    <lineage>
        <taxon>Eukaryota</taxon>
        <taxon>Fungi</taxon>
        <taxon>Dikarya</taxon>
        <taxon>Basidiomycota</taxon>
        <taxon>Agaricomycotina</taxon>
        <taxon>Tremellomycetes</taxon>
        <taxon>Filobasidiales</taxon>
        <taxon>Filobasidiaceae</taxon>
        <taxon>Filobasidium</taxon>
    </lineage>
</organism>
<evidence type="ECO:0000256" key="2">
    <source>
        <dbReference type="ARBA" id="ARBA00006278"/>
    </source>
</evidence>
<evidence type="ECO:0000256" key="1">
    <source>
        <dbReference type="ARBA" id="ARBA00004651"/>
    </source>
</evidence>
<evidence type="ECO:0000256" key="10">
    <source>
        <dbReference type="ARBA" id="ARBA00023065"/>
    </source>
</evidence>
<proteinExistence type="inferred from homology"/>
<keyword evidence="7" id="KW-0249">Electron transport</keyword>
<dbReference type="SFLD" id="SFLDG01168">
    <property type="entry name" value="Ferric_reductase_subgroup_(FRE"/>
    <property type="match status" value="1"/>
</dbReference>
<evidence type="ECO:0000256" key="5">
    <source>
        <dbReference type="ARBA" id="ARBA00022475"/>
    </source>
</evidence>
<dbReference type="InterPro" id="IPR017927">
    <property type="entry name" value="FAD-bd_FR_type"/>
</dbReference>
<keyword evidence="8 15" id="KW-1133">Transmembrane helix</keyword>
<feature type="transmembrane region" description="Helical" evidence="15">
    <location>
        <begin position="315"/>
        <end position="335"/>
    </location>
</feature>
<keyword evidence="12" id="KW-0325">Glycoprotein</keyword>
<evidence type="ECO:0000313" key="17">
    <source>
        <dbReference type="EMBL" id="KAG7562478.1"/>
    </source>
</evidence>
<feature type="compositionally biased region" description="Polar residues" evidence="14">
    <location>
        <begin position="594"/>
        <end position="608"/>
    </location>
</feature>
<dbReference type="InterPro" id="IPR051410">
    <property type="entry name" value="Ferric/Cupric_Reductase"/>
</dbReference>
<accession>A0A8K0JNE4</accession>
<dbReference type="InterPro" id="IPR017938">
    <property type="entry name" value="Riboflavin_synthase-like_b-brl"/>
</dbReference>
<dbReference type="InterPro" id="IPR013130">
    <property type="entry name" value="Fe3_Rdtase_TM_dom"/>
</dbReference>
<evidence type="ECO:0000256" key="9">
    <source>
        <dbReference type="ARBA" id="ARBA00023002"/>
    </source>
</evidence>
<dbReference type="AlphaFoldDB" id="A0A8K0JNE4"/>
<dbReference type="SFLD" id="SFLDS00052">
    <property type="entry name" value="Ferric_Reductase_Domain"/>
    <property type="match status" value="1"/>
</dbReference>